<name>A0AAP0PLH2_9MAGN</name>
<dbReference type="Pfam" id="PF04398">
    <property type="entry name" value="DUF538"/>
    <property type="match status" value="1"/>
</dbReference>
<dbReference type="PANTHER" id="PTHR31676">
    <property type="entry name" value="T31J12.3 PROTEIN-RELATED"/>
    <property type="match status" value="1"/>
</dbReference>
<dbReference type="InterPro" id="IPR036758">
    <property type="entry name" value="At5g01610-like"/>
</dbReference>
<dbReference type="Proteomes" id="UP001417504">
    <property type="component" value="Unassembled WGS sequence"/>
</dbReference>
<evidence type="ECO:0000313" key="1">
    <source>
        <dbReference type="EMBL" id="KAK9146964.1"/>
    </source>
</evidence>
<sequence length="200" mass="21713">MIFQFNQCQGIKKLIQLVILRSNEASEHMGGAPSPSGAVVDQSSTNLEIIQCWIQRCMPSKCQERNGNGDGGQSQSQSQPLRLSAVAAVALQVLCLLTPPSTAAPTTDALTAYDVLKSYDFPVGLLPKGVTGYEIDRANGAFKAHLNGSCSFTISGYELKYRDTITGRISRDRLSDLKGVSVKILFFWVNIIEVTRNGGR</sequence>
<accession>A0AAP0PLH2</accession>
<keyword evidence="2" id="KW-1185">Reference proteome</keyword>
<dbReference type="AlphaFoldDB" id="A0AAP0PLH2"/>
<dbReference type="EMBL" id="JBBNAE010000002">
    <property type="protein sequence ID" value="KAK9146964.1"/>
    <property type="molecule type" value="Genomic_DNA"/>
</dbReference>
<dbReference type="PANTHER" id="PTHR31676:SF76">
    <property type="entry name" value="OS05G0362300 PROTEIN"/>
    <property type="match status" value="1"/>
</dbReference>
<proteinExistence type="predicted"/>
<comment type="caution">
    <text evidence="1">The sequence shown here is derived from an EMBL/GenBank/DDBJ whole genome shotgun (WGS) entry which is preliminary data.</text>
</comment>
<reference evidence="1 2" key="1">
    <citation type="submission" date="2024-01" db="EMBL/GenBank/DDBJ databases">
        <title>Genome assemblies of Stephania.</title>
        <authorList>
            <person name="Yang L."/>
        </authorList>
    </citation>
    <scope>NUCLEOTIDE SEQUENCE [LARGE SCALE GENOMIC DNA]</scope>
    <source>
        <strain evidence="1">QJT</strain>
        <tissue evidence="1">Leaf</tissue>
    </source>
</reference>
<gene>
    <name evidence="1" type="ORF">Sjap_006867</name>
</gene>
<organism evidence="1 2">
    <name type="scientific">Stephania japonica</name>
    <dbReference type="NCBI Taxonomy" id="461633"/>
    <lineage>
        <taxon>Eukaryota</taxon>
        <taxon>Viridiplantae</taxon>
        <taxon>Streptophyta</taxon>
        <taxon>Embryophyta</taxon>
        <taxon>Tracheophyta</taxon>
        <taxon>Spermatophyta</taxon>
        <taxon>Magnoliopsida</taxon>
        <taxon>Ranunculales</taxon>
        <taxon>Menispermaceae</taxon>
        <taxon>Menispermoideae</taxon>
        <taxon>Cissampelideae</taxon>
        <taxon>Stephania</taxon>
    </lineage>
</organism>
<dbReference type="Gene3D" id="2.30.240.10">
    <property type="entry name" value="At5g01610-like"/>
    <property type="match status" value="1"/>
</dbReference>
<protein>
    <submittedName>
        <fullName evidence="1">Uncharacterized protein</fullName>
    </submittedName>
</protein>
<dbReference type="SUPFAM" id="SSF141562">
    <property type="entry name" value="At5g01610-like"/>
    <property type="match status" value="1"/>
</dbReference>
<dbReference type="InterPro" id="IPR007493">
    <property type="entry name" value="DUF538"/>
</dbReference>
<evidence type="ECO:0000313" key="2">
    <source>
        <dbReference type="Proteomes" id="UP001417504"/>
    </source>
</evidence>